<dbReference type="EMBL" id="UINC01083634">
    <property type="protein sequence ID" value="SVC29522.1"/>
    <property type="molecule type" value="Genomic_DNA"/>
</dbReference>
<dbReference type="PROSITE" id="PS00816">
    <property type="entry name" value="AIPM_HOMOCIT_SYNTH_2"/>
    <property type="match status" value="1"/>
</dbReference>
<evidence type="ECO:0000256" key="3">
    <source>
        <dbReference type="ARBA" id="ARBA00022679"/>
    </source>
</evidence>
<comment type="pathway">
    <text evidence="1">Amino-acid biosynthesis; L-isoleucine biosynthesis; 2-oxobutanoate from pyruvate: step 1/3.</text>
</comment>
<dbReference type="InterPro" id="IPR005675">
    <property type="entry name" value="Citramal_synthase"/>
</dbReference>
<feature type="non-terminal residue" evidence="6">
    <location>
        <position position="373"/>
    </location>
</feature>
<dbReference type="AlphaFoldDB" id="A0A382L2K2"/>
<dbReference type="NCBIfam" id="TIGR00977">
    <property type="entry name" value="citramal_synth"/>
    <property type="match status" value="1"/>
</dbReference>
<evidence type="ECO:0000256" key="4">
    <source>
        <dbReference type="ARBA" id="ARBA00034330"/>
    </source>
</evidence>
<dbReference type="PANTHER" id="PTHR43538:SF1">
    <property type="entry name" value="(R)-CITRAMALATE SYNTHASE"/>
    <property type="match status" value="1"/>
</dbReference>
<feature type="domain" description="Pyruvate carboxyltransferase" evidence="5">
    <location>
        <begin position="5"/>
        <end position="267"/>
    </location>
</feature>
<sequence>MSDIVEIYDSTLRDGAQAEGITYSLQDKLEIAKRLDELGVHYIEGGWPNPTNPKDLAFFERVRTLDLRAKVTAFGSTRRAANAPEDDATLNTLLKAGTSSVTIFGKSWDLHVTEVLKTTRDANVTLIEDSVSYLVSEGREVTYDAEHFFDGYKADADYALETLLAAERGGARIVVLCDTNGGTLPADLQRMWAAAAQAVSVPLGIHAHNDAGMGVANTIAAVELGAIQVHGTFNGYGERCGNANLCTAIPVLELKLGRKTIGRDKVADLMDFSRFLSETANIAHDHRQPFVGESAYAHKGGVHIDAMTKNPRCYEHEDPQVTGNQRRYLVSDQSGGSTVVAKLERHFPALNKKDPAVSAVLNEVKRLEYEGYQ</sequence>
<dbReference type="InterPro" id="IPR054691">
    <property type="entry name" value="LeuA/HCS_post-cat"/>
</dbReference>
<dbReference type="CDD" id="cd07941">
    <property type="entry name" value="DRE_TIM_LeuA3"/>
    <property type="match status" value="1"/>
</dbReference>
<dbReference type="PROSITE" id="PS50991">
    <property type="entry name" value="PYR_CT"/>
    <property type="match status" value="1"/>
</dbReference>
<protein>
    <recommendedName>
        <fullName evidence="2">(R)-citramalate synthase</fullName>
        <ecNumber evidence="4">2.3.3.21</ecNumber>
    </recommendedName>
</protein>
<organism evidence="6">
    <name type="scientific">marine metagenome</name>
    <dbReference type="NCBI Taxonomy" id="408172"/>
    <lineage>
        <taxon>unclassified sequences</taxon>
        <taxon>metagenomes</taxon>
        <taxon>ecological metagenomes</taxon>
    </lineage>
</organism>
<dbReference type="PROSITE" id="PS00815">
    <property type="entry name" value="AIPM_HOMOCIT_SYNTH_1"/>
    <property type="match status" value="1"/>
</dbReference>
<dbReference type="EC" id="2.3.3.21" evidence="4"/>
<reference evidence="6" key="1">
    <citation type="submission" date="2018-05" db="EMBL/GenBank/DDBJ databases">
        <authorList>
            <person name="Lanie J.A."/>
            <person name="Ng W.-L."/>
            <person name="Kazmierczak K.M."/>
            <person name="Andrzejewski T.M."/>
            <person name="Davidsen T.M."/>
            <person name="Wayne K.J."/>
            <person name="Tettelin H."/>
            <person name="Glass J.I."/>
            <person name="Rusch D."/>
            <person name="Podicherti R."/>
            <person name="Tsui H.-C.T."/>
            <person name="Winkler M.E."/>
        </authorList>
    </citation>
    <scope>NUCLEOTIDE SEQUENCE</scope>
</reference>
<dbReference type="GO" id="GO:0046912">
    <property type="term" value="F:acyltransferase activity, acyl groups converted into alkyl on transfer"/>
    <property type="evidence" value="ECO:0007669"/>
    <property type="project" value="InterPro"/>
</dbReference>
<dbReference type="SUPFAM" id="SSF51569">
    <property type="entry name" value="Aldolase"/>
    <property type="match status" value="1"/>
</dbReference>
<dbReference type="InterPro" id="IPR013785">
    <property type="entry name" value="Aldolase_TIM"/>
</dbReference>
<proteinExistence type="predicted"/>
<dbReference type="Pfam" id="PF22617">
    <property type="entry name" value="HCS_D2"/>
    <property type="match status" value="1"/>
</dbReference>
<evidence type="ECO:0000256" key="1">
    <source>
        <dbReference type="ARBA" id="ARBA00004743"/>
    </source>
</evidence>
<dbReference type="Gene3D" id="3.20.20.70">
    <property type="entry name" value="Aldolase class I"/>
    <property type="match status" value="1"/>
</dbReference>
<evidence type="ECO:0000313" key="6">
    <source>
        <dbReference type="EMBL" id="SVC29522.1"/>
    </source>
</evidence>
<evidence type="ECO:0000256" key="2">
    <source>
        <dbReference type="ARBA" id="ARBA00022325"/>
    </source>
</evidence>
<dbReference type="InterPro" id="IPR002034">
    <property type="entry name" value="AIPM/Hcit_synth_CS"/>
</dbReference>
<name>A0A382L2K2_9ZZZZ</name>
<dbReference type="Pfam" id="PF00682">
    <property type="entry name" value="HMGL-like"/>
    <property type="match status" value="1"/>
</dbReference>
<dbReference type="Gene3D" id="1.10.238.260">
    <property type="match status" value="1"/>
</dbReference>
<evidence type="ECO:0000259" key="5">
    <source>
        <dbReference type="PROSITE" id="PS50991"/>
    </source>
</evidence>
<dbReference type="UniPathway" id="UPA00047">
    <property type="reaction ID" value="UER00066"/>
</dbReference>
<dbReference type="PANTHER" id="PTHR43538">
    <property type="entry name" value="ALPHA-IPM SYNTHASE/HOMOCITRATE SYNTHASE"/>
    <property type="match status" value="1"/>
</dbReference>
<accession>A0A382L2K2</accession>
<dbReference type="GO" id="GO:0009097">
    <property type="term" value="P:isoleucine biosynthetic process"/>
    <property type="evidence" value="ECO:0007669"/>
    <property type="project" value="UniProtKB-UniPathway"/>
</dbReference>
<dbReference type="GO" id="GO:0043714">
    <property type="term" value="F:(R)-citramalate synthase activity"/>
    <property type="evidence" value="ECO:0007669"/>
    <property type="project" value="UniProtKB-EC"/>
</dbReference>
<dbReference type="InterPro" id="IPR000891">
    <property type="entry name" value="PYR_CT"/>
</dbReference>
<gene>
    <name evidence="6" type="ORF">METZ01_LOCUS282376</name>
</gene>
<keyword evidence="3" id="KW-0808">Transferase</keyword>